<feature type="compositionally biased region" description="Low complexity" evidence="1">
    <location>
        <begin position="134"/>
        <end position="207"/>
    </location>
</feature>
<accession>A0A0D2NRP3</accession>
<feature type="chain" id="PRO_5002265555" evidence="2">
    <location>
        <begin position="28"/>
        <end position="269"/>
    </location>
</feature>
<name>A0A0D2NRP3_HYPSF</name>
<feature type="region of interest" description="Disordered" evidence="1">
    <location>
        <begin position="124"/>
        <end position="208"/>
    </location>
</feature>
<sequence length="269" mass="29142">MSEPEPAGTFYASTLLVAALVAAPALAQSSWDEFDAREYDDLFTRHPDEAGLAAREDTAPTSLFARGSDFDFDDTFERRSTGVEDALAARELDELYTRALEQLETRSTMLSFFNFMRDGMKQVKQIAHQPPTPAGTTTAAKGAPSATPSKAATSNTEASPEGQAPPAGQAPLAAPGGEPAAPAEGSEPPADAAAAPADPSADGAPAAREFYDADLWERAFDEDNALYEREYYDDDALYGRAYDDAEEFYAREYYDDEALYGRSYYDDLD</sequence>
<evidence type="ECO:0000256" key="1">
    <source>
        <dbReference type="SAM" id="MobiDB-lite"/>
    </source>
</evidence>
<dbReference type="EMBL" id="KN817558">
    <property type="protein sequence ID" value="KJA21454.1"/>
    <property type="molecule type" value="Genomic_DNA"/>
</dbReference>
<keyword evidence="4" id="KW-1185">Reference proteome</keyword>
<dbReference type="OrthoDB" id="3056980at2759"/>
<protein>
    <submittedName>
        <fullName evidence="3">Uncharacterized protein</fullName>
    </submittedName>
</protein>
<organism evidence="3 4">
    <name type="scientific">Hypholoma sublateritium (strain FD-334 SS-4)</name>
    <dbReference type="NCBI Taxonomy" id="945553"/>
    <lineage>
        <taxon>Eukaryota</taxon>
        <taxon>Fungi</taxon>
        <taxon>Dikarya</taxon>
        <taxon>Basidiomycota</taxon>
        <taxon>Agaricomycotina</taxon>
        <taxon>Agaricomycetes</taxon>
        <taxon>Agaricomycetidae</taxon>
        <taxon>Agaricales</taxon>
        <taxon>Agaricineae</taxon>
        <taxon>Strophariaceae</taxon>
        <taxon>Hypholoma</taxon>
    </lineage>
</organism>
<proteinExistence type="predicted"/>
<gene>
    <name evidence="3" type="ORF">HYPSUDRAFT_203006</name>
</gene>
<evidence type="ECO:0000256" key="2">
    <source>
        <dbReference type="SAM" id="SignalP"/>
    </source>
</evidence>
<evidence type="ECO:0000313" key="3">
    <source>
        <dbReference type="EMBL" id="KJA21454.1"/>
    </source>
</evidence>
<reference evidence="4" key="1">
    <citation type="submission" date="2014-04" db="EMBL/GenBank/DDBJ databases">
        <title>Evolutionary Origins and Diversification of the Mycorrhizal Mutualists.</title>
        <authorList>
            <consortium name="DOE Joint Genome Institute"/>
            <consortium name="Mycorrhizal Genomics Consortium"/>
            <person name="Kohler A."/>
            <person name="Kuo A."/>
            <person name="Nagy L.G."/>
            <person name="Floudas D."/>
            <person name="Copeland A."/>
            <person name="Barry K.W."/>
            <person name="Cichocki N."/>
            <person name="Veneault-Fourrey C."/>
            <person name="LaButti K."/>
            <person name="Lindquist E.A."/>
            <person name="Lipzen A."/>
            <person name="Lundell T."/>
            <person name="Morin E."/>
            <person name="Murat C."/>
            <person name="Riley R."/>
            <person name="Ohm R."/>
            <person name="Sun H."/>
            <person name="Tunlid A."/>
            <person name="Henrissat B."/>
            <person name="Grigoriev I.V."/>
            <person name="Hibbett D.S."/>
            <person name="Martin F."/>
        </authorList>
    </citation>
    <scope>NUCLEOTIDE SEQUENCE [LARGE SCALE GENOMIC DNA]</scope>
    <source>
        <strain evidence="4">FD-334 SS-4</strain>
    </source>
</reference>
<evidence type="ECO:0000313" key="4">
    <source>
        <dbReference type="Proteomes" id="UP000054270"/>
    </source>
</evidence>
<dbReference type="AlphaFoldDB" id="A0A0D2NRP3"/>
<keyword evidence="2" id="KW-0732">Signal</keyword>
<dbReference type="Proteomes" id="UP000054270">
    <property type="component" value="Unassembled WGS sequence"/>
</dbReference>
<feature type="signal peptide" evidence="2">
    <location>
        <begin position="1"/>
        <end position="27"/>
    </location>
</feature>